<dbReference type="InterPro" id="IPR036047">
    <property type="entry name" value="F-box-like_dom_sf"/>
</dbReference>
<name>A0A9J6BG27_POLVA</name>
<dbReference type="EMBL" id="JADBJN010000004">
    <property type="protein sequence ID" value="KAG5668828.1"/>
    <property type="molecule type" value="Genomic_DNA"/>
</dbReference>
<evidence type="ECO:0000313" key="2">
    <source>
        <dbReference type="EMBL" id="KAG5668828.1"/>
    </source>
</evidence>
<dbReference type="InterPro" id="IPR032675">
    <property type="entry name" value="LRR_dom_sf"/>
</dbReference>
<feature type="domain" description="F-box" evidence="1">
    <location>
        <begin position="4"/>
        <end position="47"/>
    </location>
</feature>
<dbReference type="AlphaFoldDB" id="A0A9J6BG27"/>
<organism evidence="2 3">
    <name type="scientific">Polypedilum vanderplanki</name>
    <name type="common">Sleeping chironomid midge</name>
    <dbReference type="NCBI Taxonomy" id="319348"/>
    <lineage>
        <taxon>Eukaryota</taxon>
        <taxon>Metazoa</taxon>
        <taxon>Ecdysozoa</taxon>
        <taxon>Arthropoda</taxon>
        <taxon>Hexapoda</taxon>
        <taxon>Insecta</taxon>
        <taxon>Pterygota</taxon>
        <taxon>Neoptera</taxon>
        <taxon>Endopterygota</taxon>
        <taxon>Diptera</taxon>
        <taxon>Nematocera</taxon>
        <taxon>Chironomoidea</taxon>
        <taxon>Chironomidae</taxon>
        <taxon>Chironominae</taxon>
        <taxon>Polypedilum</taxon>
        <taxon>Polypedilum</taxon>
    </lineage>
</organism>
<dbReference type="PROSITE" id="PS50181">
    <property type="entry name" value="FBOX"/>
    <property type="match status" value="1"/>
</dbReference>
<evidence type="ECO:0000259" key="1">
    <source>
        <dbReference type="PROSITE" id="PS50181"/>
    </source>
</evidence>
<dbReference type="Proteomes" id="UP001107558">
    <property type="component" value="Chromosome 4"/>
</dbReference>
<evidence type="ECO:0000313" key="3">
    <source>
        <dbReference type="Proteomes" id="UP001107558"/>
    </source>
</evidence>
<dbReference type="SUPFAM" id="SSF81383">
    <property type="entry name" value="F-box domain"/>
    <property type="match status" value="1"/>
</dbReference>
<dbReference type="SUPFAM" id="SSF52047">
    <property type="entry name" value="RNI-like"/>
    <property type="match status" value="1"/>
</dbReference>
<dbReference type="Gene3D" id="3.80.10.10">
    <property type="entry name" value="Ribonuclease Inhibitor"/>
    <property type="match status" value="1"/>
</dbReference>
<proteinExistence type="predicted"/>
<dbReference type="Pfam" id="PF12937">
    <property type="entry name" value="F-box-like"/>
    <property type="match status" value="1"/>
</dbReference>
<dbReference type="InterPro" id="IPR001810">
    <property type="entry name" value="F-box_dom"/>
</dbReference>
<comment type="caution">
    <text evidence="2">The sequence shown here is derived from an EMBL/GenBank/DDBJ whole genome shotgun (WGS) entry which is preliminary data.</text>
</comment>
<protein>
    <recommendedName>
        <fullName evidence="1">F-box domain-containing protein</fullName>
    </recommendedName>
</protein>
<dbReference type="OrthoDB" id="2095648at2759"/>
<keyword evidence="3" id="KW-1185">Reference proteome</keyword>
<reference evidence="2" key="1">
    <citation type="submission" date="2021-03" db="EMBL/GenBank/DDBJ databases">
        <title>Chromosome level genome of the anhydrobiotic midge Polypedilum vanderplanki.</title>
        <authorList>
            <person name="Yoshida Y."/>
            <person name="Kikawada T."/>
            <person name="Gusev O."/>
        </authorList>
    </citation>
    <scope>NUCLEOTIDE SEQUENCE</scope>
    <source>
        <strain evidence="2">NIAS01</strain>
        <tissue evidence="2">Whole body or cell culture</tissue>
    </source>
</reference>
<accession>A0A9J6BG27</accession>
<gene>
    <name evidence="2" type="ORF">PVAND_016751</name>
</gene>
<sequence length="316" mass="37466">MANSVNLYDLPNEILIKIFDFLQSHKNLSLVCKRFYEIITELINNNFCLNINNRHLFNPHFDLEQLLNDSSTINLICNYQKIKNFDEKFEFFLKKYGHKINTLVNYNSSNFDIRKFIHLMPNLEVLHSDFNAYENHPQTSLNDFQNCSVTLKKLSVSKNPGFCWKIFKIFDIEELEIAGNFLIDENFVEFFSCCKNLKKLKLRELENYWMLFDILPTNELESIGILSLKHCSDEVILNFLNQRKLKSIEFNNISNEIVSFICDNFKSLEYLDIKIPENITSEIFEKINNLKSLKSLYLKQNSKDSIEELCTFFYHT</sequence>
<dbReference type="Gene3D" id="1.20.1280.50">
    <property type="match status" value="1"/>
</dbReference>